<feature type="coiled-coil region" evidence="1">
    <location>
        <begin position="894"/>
        <end position="991"/>
    </location>
</feature>
<keyword evidence="3" id="KW-1133">Transmembrane helix</keyword>
<feature type="region of interest" description="Disordered" evidence="2">
    <location>
        <begin position="1310"/>
        <end position="1331"/>
    </location>
</feature>
<reference evidence="6 7" key="2">
    <citation type="submission" date="2020-04" db="EMBL/GenBank/DDBJ databases">
        <title>Complete genome sequence of Pseudomonas putida strain JQ581.</title>
        <authorList>
            <person name="Mu Y."/>
        </authorList>
    </citation>
    <scope>NUCLEOTIDE SEQUENCE [LARGE SCALE GENOMIC DNA]</scope>
    <source>
        <strain evidence="6 7">JQ581</strain>
    </source>
</reference>
<feature type="transmembrane region" description="Helical" evidence="3">
    <location>
        <begin position="1225"/>
        <end position="1256"/>
    </location>
</feature>
<dbReference type="InterPro" id="IPR013491">
    <property type="entry name" value="Tape_meas_N"/>
</dbReference>
<accession>A0AAP9SQ22</accession>
<dbReference type="InterPro" id="IPR006431">
    <property type="entry name" value="Phage_tape_meas_C"/>
</dbReference>
<feature type="coiled-coil region" evidence="1">
    <location>
        <begin position="794"/>
        <end position="825"/>
    </location>
</feature>
<dbReference type="Pfam" id="PF09718">
    <property type="entry name" value="Tape_meas_lam_C"/>
    <property type="match status" value="1"/>
</dbReference>
<evidence type="ECO:0000259" key="5">
    <source>
        <dbReference type="Pfam" id="PF20155"/>
    </source>
</evidence>
<protein>
    <submittedName>
        <fullName evidence="6">Tape measure protein</fullName>
    </submittedName>
</protein>
<keyword evidence="3" id="KW-0472">Membrane</keyword>
<dbReference type="Proteomes" id="UP000076857">
    <property type="component" value="Chromosome"/>
</dbReference>
<feature type="domain" description="Tape measure protein N-terminal" evidence="5">
    <location>
        <begin position="176"/>
        <end position="366"/>
    </location>
</feature>
<dbReference type="EMBL" id="CP050951">
    <property type="protein sequence ID" value="QJQ11306.1"/>
    <property type="molecule type" value="Genomic_DNA"/>
</dbReference>
<feature type="domain" description="Bacteriophage tail tape measure C-terminal" evidence="4">
    <location>
        <begin position="1086"/>
        <end position="1170"/>
    </location>
</feature>
<evidence type="ECO:0000256" key="3">
    <source>
        <dbReference type="SAM" id="Phobius"/>
    </source>
</evidence>
<keyword evidence="1" id="KW-0175">Coiled coil</keyword>
<organism evidence="6 7">
    <name type="scientific">Pseudomonas putida</name>
    <name type="common">Arthrobacter siderocapsulatus</name>
    <dbReference type="NCBI Taxonomy" id="303"/>
    <lineage>
        <taxon>Bacteria</taxon>
        <taxon>Pseudomonadati</taxon>
        <taxon>Pseudomonadota</taxon>
        <taxon>Gammaproteobacteria</taxon>
        <taxon>Pseudomonadales</taxon>
        <taxon>Pseudomonadaceae</taxon>
        <taxon>Pseudomonas</taxon>
    </lineage>
</organism>
<sequence>MALKSRLELEVDGRTAEQQVNAVRVALDALTQAGLRTGPALASVFNSVSSSVSSINAAANSIKAAQAALNGLGTAGSKAGQSLSGASGGLATTGANAAAAEARLAAATRAMNELQQSSLRTTAALNGVGGSVTVTTRNAAGAVGGLNSSLGSLRATALSLAGPLLGLFGGAQLASSVYQASEAYSALTNRMRLVTETANELSVAQSSVFQIAQSAYQPLTATAELYQRIATNQKELKLTGEGVAGIVGTISKTLAISGASAASSSAALVQLGQAFASGTLRGEELNSVMEQAPALAQAIAAGMGKTVGELRALGAAGLLTAEAVVKALQTQEAAVEALFNKTAVTIGNSLTAFGNSFTQMVGKLDQASGTSQAIAADFLVVSRAIDSINSTSAETAKALETLNAVMVGAGSAAAILLTAKVGQLVFALGQSVYSYYANRAAAMASASATLEAAKADQVKAQTAVILAEREAIAARGTAAQTIASVAVAEARMKEAAATTAVGVAQRGLAVATTSVLGVLGGPLGLALTVGTIAATYLLMAGNSDDATESLDAQGLTIDQLVEKFNELGKAQQRVKLIEWVDERAEKIKEATESLQKYADAEKVIGLDDGVAANFRGMIKEVQAGKRDLDSVTDWLKQTADISPDVEKALSIIAAEYEKSSQRGRDLESVLSQVDGANAKATKSTAALSTAQAGSQGQTKAQLAEWQKYIAKLTETRDLLGANEKAEAKYRATKMGLTAEQAKQAELVAGQIDTLKKYQDAIKENDKVQQAALKAQLVALYTQQQAAEDAAAAVKKSHEDAAKAAKESADKQLEQMNRVVSAARNLVFPGAPRQNLAGYGLLTNGGTPEAPKVLPRKTPQQLANEDIARLNETTDPNKSTLKDAKVLENAGQKLLDDARQRYAVLQQQSKEIQLQGSGGKALGAEAKKLIELETEISNLKEKKTLTTSQKQVLAMAELNLAQQKQNAELEKANQLTQARLENEAKLKAFRENLQSQLELSREGQEVELAGAGQSDRLRRRLQDDLKIRQDYQKQLDKLTRDYNRIENPTTADTDLYKGETEALRAALATRMVDQQNYYAAQDAMRSEWLVGVSESWQNYVDIATNYNEQARAATESILGDTTSSISSSIQGMVKGTESLGDAFGNLAGTMANSVLSALADIAAQWVVVQALKMAGITAETTATVAGEATKTAAKLSSDAVTTASSLAATATTTSAQVAAAGTTAAAWLPAALVASIGSFGAAAVVGGAALIAAYALIKGFSGGGYTGPGGVNEPAGIVHKGEVVWSQADIRRFGGVSAVEGLRTGNVTPISAARSTGGGGGSPLQAGTSSAAAGGSTNIQQVFNIGSDVSAQTVAMVQQGMRQTMTAILQDVNRNGQIMQTIRKKI</sequence>
<dbReference type="RefSeq" id="WP_081238130.1">
    <property type="nucleotide sequence ID" value="NZ_CP050951.1"/>
</dbReference>
<gene>
    <name evidence="6" type="ORF">A3L25_018390</name>
</gene>
<evidence type="ECO:0000259" key="4">
    <source>
        <dbReference type="Pfam" id="PF09718"/>
    </source>
</evidence>
<evidence type="ECO:0000256" key="2">
    <source>
        <dbReference type="SAM" id="MobiDB-lite"/>
    </source>
</evidence>
<proteinExistence type="predicted"/>
<dbReference type="NCBIfam" id="TIGR02675">
    <property type="entry name" value="tape_meas_nterm"/>
    <property type="match status" value="1"/>
</dbReference>
<name>A0AAP9SQ22_PSEPU</name>
<evidence type="ECO:0000313" key="7">
    <source>
        <dbReference type="Proteomes" id="UP000076857"/>
    </source>
</evidence>
<dbReference type="Pfam" id="PF24622">
    <property type="entry name" value="TMP_4"/>
    <property type="match status" value="1"/>
</dbReference>
<evidence type="ECO:0000256" key="1">
    <source>
        <dbReference type="SAM" id="Coils"/>
    </source>
</evidence>
<reference evidence="6 7" key="1">
    <citation type="submission" date="2016-04" db="EMBL/GenBank/DDBJ databases">
        <authorList>
            <person name="Qiu J."/>
        </authorList>
    </citation>
    <scope>NUCLEOTIDE SEQUENCE [LARGE SCALE GENOMIC DNA]</scope>
    <source>
        <strain evidence="6 7">JQ581</strain>
    </source>
</reference>
<keyword evidence="3" id="KW-0812">Transmembrane</keyword>
<dbReference type="Pfam" id="PF20155">
    <property type="entry name" value="TMP_3"/>
    <property type="match status" value="1"/>
</dbReference>
<evidence type="ECO:0000313" key="6">
    <source>
        <dbReference type="EMBL" id="QJQ11306.1"/>
    </source>
</evidence>